<reference evidence="3" key="1">
    <citation type="journal article" date="2019" name="Int. J. Syst. Evol. Microbiol.">
        <title>The Global Catalogue of Microorganisms (GCM) 10K type strain sequencing project: providing services to taxonomists for standard genome sequencing and annotation.</title>
        <authorList>
            <consortium name="The Broad Institute Genomics Platform"/>
            <consortium name="The Broad Institute Genome Sequencing Center for Infectious Disease"/>
            <person name="Wu L."/>
            <person name="Ma J."/>
        </authorList>
    </citation>
    <scope>NUCLEOTIDE SEQUENCE [LARGE SCALE GENOMIC DNA]</scope>
    <source>
        <strain evidence="3">JCM 18401</strain>
    </source>
</reference>
<feature type="signal peptide" evidence="1">
    <location>
        <begin position="1"/>
        <end position="20"/>
    </location>
</feature>
<protein>
    <recommendedName>
        <fullName evidence="4">Lipoprotein</fullName>
    </recommendedName>
</protein>
<evidence type="ECO:0000313" key="3">
    <source>
        <dbReference type="Proteomes" id="UP001499988"/>
    </source>
</evidence>
<evidence type="ECO:0000256" key="1">
    <source>
        <dbReference type="SAM" id="SignalP"/>
    </source>
</evidence>
<evidence type="ECO:0000313" key="2">
    <source>
        <dbReference type="EMBL" id="GAA4877795.1"/>
    </source>
</evidence>
<accession>A0ABP9EIB4</accession>
<keyword evidence="1" id="KW-0732">Signal</keyword>
<dbReference type="RefSeq" id="WP_345333804.1">
    <property type="nucleotide sequence ID" value="NZ_BAABJZ010000012.1"/>
</dbReference>
<dbReference type="EMBL" id="BAABJZ010000012">
    <property type="protein sequence ID" value="GAA4877795.1"/>
    <property type="molecule type" value="Genomic_DNA"/>
</dbReference>
<name>A0ABP9EIB4_9GAMM</name>
<evidence type="ECO:0008006" key="4">
    <source>
        <dbReference type="Google" id="ProtNLM"/>
    </source>
</evidence>
<comment type="caution">
    <text evidence="2">The sequence shown here is derived from an EMBL/GenBank/DDBJ whole genome shotgun (WGS) entry which is preliminary data.</text>
</comment>
<feature type="chain" id="PRO_5045708955" description="Lipoprotein" evidence="1">
    <location>
        <begin position="21"/>
        <end position="103"/>
    </location>
</feature>
<sequence length="103" mass="11178">MNAIKPVVSLVTLLVLGGCASAVKPEAGFTFDKANYQAEVAVIMDASASTQTLQRYARQQARVAGNYMNCDGMYVDAAFDTQGLPQRLDDGRQRLTMQVRCGQ</sequence>
<proteinExistence type="predicted"/>
<keyword evidence="3" id="KW-1185">Reference proteome</keyword>
<organism evidence="2 3">
    <name type="scientific">Ferrimonas pelagia</name>
    <dbReference type="NCBI Taxonomy" id="1177826"/>
    <lineage>
        <taxon>Bacteria</taxon>
        <taxon>Pseudomonadati</taxon>
        <taxon>Pseudomonadota</taxon>
        <taxon>Gammaproteobacteria</taxon>
        <taxon>Alteromonadales</taxon>
        <taxon>Ferrimonadaceae</taxon>
        <taxon>Ferrimonas</taxon>
    </lineage>
</organism>
<dbReference type="Proteomes" id="UP001499988">
    <property type="component" value="Unassembled WGS sequence"/>
</dbReference>
<dbReference type="PROSITE" id="PS51257">
    <property type="entry name" value="PROKAR_LIPOPROTEIN"/>
    <property type="match status" value="1"/>
</dbReference>
<gene>
    <name evidence="2" type="ORF">GCM10023333_08800</name>
</gene>